<proteinExistence type="predicted"/>
<keyword evidence="1" id="KW-0812">Transmembrane</keyword>
<dbReference type="EMBL" id="CXOI01000035">
    <property type="protein sequence ID" value="CTP88105.1"/>
    <property type="molecule type" value="Genomic_DNA"/>
</dbReference>
<sequence length="272" mass="29590">MTPATVRAPSPPASMHSPSLPLPAVSVLPAPSAFYRQHLWLPLAAALLASSVLMGLGGDFWFADLLYRWEGGHWALKNAALTRSLIHHDGKLLSTVVWVATAGLAAWAWRRADGQRYRLPLLYLALAVALSTGVVSLLKSLTHMDCPWDLSRYGGHLPYIGLFEPRPAGMPHAACFPAGHSSAGYAWVALYFVALALKPAWRWPALAVGLSAGLLFGLGQQLRGAHFLSHDLWTLSLSWGVALGLYRVLLWRPQVSARSMHVALPVVKESRT</sequence>
<feature type="transmembrane region" description="Helical" evidence="1">
    <location>
        <begin position="92"/>
        <end position="109"/>
    </location>
</feature>
<evidence type="ECO:0000256" key="1">
    <source>
        <dbReference type="SAM" id="Phobius"/>
    </source>
</evidence>
<name>A0A0K2ZXU8_9XANT</name>
<feature type="transmembrane region" description="Helical" evidence="1">
    <location>
        <begin position="232"/>
        <end position="250"/>
    </location>
</feature>
<dbReference type="Pfam" id="PF01569">
    <property type="entry name" value="PAP2"/>
    <property type="match status" value="1"/>
</dbReference>
<reference evidence="4" key="1">
    <citation type="submission" date="2015-07" db="EMBL/GenBank/DDBJ databases">
        <authorList>
            <person name="Wibberg D."/>
        </authorList>
    </citation>
    <scope>NUCLEOTIDE SEQUENCE [LARGE SCALE GENOMIC DNA]</scope>
</reference>
<dbReference type="Proteomes" id="UP000046187">
    <property type="component" value="Unassembled WGS sequence"/>
</dbReference>
<dbReference type="AlphaFoldDB" id="A0A0K2ZXU8"/>
<accession>A0A0K2ZXU8</accession>
<dbReference type="InterPro" id="IPR036938">
    <property type="entry name" value="PAP2/HPO_sf"/>
</dbReference>
<dbReference type="CDD" id="cd03396">
    <property type="entry name" value="PAP2_like_6"/>
    <property type="match status" value="1"/>
</dbReference>
<keyword evidence="1" id="KW-0472">Membrane</keyword>
<feature type="transmembrane region" description="Helical" evidence="1">
    <location>
        <begin position="121"/>
        <end position="141"/>
    </location>
</feature>
<feature type="transmembrane region" description="Helical" evidence="1">
    <location>
        <begin position="203"/>
        <end position="220"/>
    </location>
</feature>
<organism evidence="3 4">
    <name type="scientific">Xanthomonas graminis pv. arrhenatheri LMG 727</name>
    <dbReference type="NCBI Taxonomy" id="1195923"/>
    <lineage>
        <taxon>Bacteria</taxon>
        <taxon>Pseudomonadati</taxon>
        <taxon>Pseudomonadota</taxon>
        <taxon>Gammaproteobacteria</taxon>
        <taxon>Lysobacterales</taxon>
        <taxon>Lysobacteraceae</taxon>
        <taxon>Xanthomonas</taxon>
        <taxon>Xanthomonas translucens group</taxon>
        <taxon>Xanthomonas graminis</taxon>
    </lineage>
</organism>
<feature type="domain" description="Phosphatidic acid phosphatase type 2/haloperoxidase" evidence="2">
    <location>
        <begin position="121"/>
        <end position="251"/>
    </location>
</feature>
<gene>
    <name evidence="3" type="ORF">XTALMG727_2262</name>
</gene>
<feature type="transmembrane region" description="Helical" evidence="1">
    <location>
        <begin position="39"/>
        <end position="62"/>
    </location>
</feature>
<keyword evidence="1" id="KW-1133">Transmembrane helix</keyword>
<feature type="transmembrane region" description="Helical" evidence="1">
    <location>
        <begin position="178"/>
        <end position="196"/>
    </location>
</feature>
<keyword evidence="4" id="KW-1185">Reference proteome</keyword>
<evidence type="ECO:0000313" key="4">
    <source>
        <dbReference type="Proteomes" id="UP000046187"/>
    </source>
</evidence>
<protein>
    <recommendedName>
        <fullName evidence="2">Phosphatidic acid phosphatase type 2/haloperoxidase domain-containing protein</fullName>
    </recommendedName>
</protein>
<evidence type="ECO:0000259" key="2">
    <source>
        <dbReference type="Pfam" id="PF01569"/>
    </source>
</evidence>
<evidence type="ECO:0000313" key="3">
    <source>
        <dbReference type="EMBL" id="CTP88105.1"/>
    </source>
</evidence>
<dbReference type="SUPFAM" id="SSF48317">
    <property type="entry name" value="Acid phosphatase/Vanadium-dependent haloperoxidase"/>
    <property type="match status" value="1"/>
</dbReference>
<dbReference type="InterPro" id="IPR000326">
    <property type="entry name" value="PAP2/HPO"/>
</dbReference>